<dbReference type="InterPro" id="IPR001251">
    <property type="entry name" value="CRAL-TRIO_dom"/>
</dbReference>
<reference evidence="2" key="2">
    <citation type="submission" date="2017-08" db="EMBL/GenBank/DDBJ databases">
        <title>Assembly of the North American Bullfrog Genome.</title>
        <authorList>
            <person name="Warren R.L."/>
            <person name="Vandervalk B.P."/>
            <person name="Kucuk E."/>
            <person name="Birol I."/>
            <person name="Helbing C."/>
            <person name="Pandoh P."/>
            <person name="Behsaz B."/>
            <person name="Mohamadi H."/>
            <person name="Chu J."/>
            <person name="Jackman S."/>
            <person name="Hammond S.A."/>
            <person name="Veldhoen N."/>
            <person name="Kirk H."/>
            <person name="Zhao Y."/>
            <person name="Coope R."/>
            <person name="Pleasance S."/>
            <person name="Moore R."/>
            <person name="Holt R."/>
        </authorList>
    </citation>
    <scope>NUCLEOTIDE SEQUENCE</scope>
    <source>
        <strain evidence="2">Bruno</strain>
        <tissue evidence="2">Liver</tissue>
    </source>
</reference>
<sequence>MRDCERMNLECRRQSEKLGKRVEEVVMIYDVEGLGLKHLWKPGVDLYGEVLKMFEDNYPEALKRLFVVKGRLYITIIIKV</sequence>
<dbReference type="Proteomes" id="UP000228934">
    <property type="component" value="Unassembled WGS sequence"/>
</dbReference>
<proteinExistence type="predicted"/>
<dbReference type="PANTHER" id="PTHR23324:SF83">
    <property type="entry name" value="SEC14-LIKE PROTEIN 2"/>
    <property type="match status" value="1"/>
</dbReference>
<dbReference type="PROSITE" id="PS50191">
    <property type="entry name" value="CRAL_TRIO"/>
    <property type="match status" value="1"/>
</dbReference>
<evidence type="ECO:0000313" key="4">
    <source>
        <dbReference type="Proteomes" id="UP000228934"/>
    </source>
</evidence>
<evidence type="ECO:0000259" key="1">
    <source>
        <dbReference type="PROSITE" id="PS50191"/>
    </source>
</evidence>
<gene>
    <name evidence="2" type="ORF">AB205_0005520</name>
    <name evidence="3" type="ORF">AB205_0175680</name>
</gene>
<dbReference type="OrthoDB" id="1434354at2759"/>
<evidence type="ECO:0000313" key="2">
    <source>
        <dbReference type="EMBL" id="PIO13209.1"/>
    </source>
</evidence>
<dbReference type="PANTHER" id="PTHR23324">
    <property type="entry name" value="SEC14 RELATED PROTEIN"/>
    <property type="match status" value="1"/>
</dbReference>
<dbReference type="Pfam" id="PF00650">
    <property type="entry name" value="CRAL_TRIO"/>
    <property type="match status" value="1"/>
</dbReference>
<dbReference type="EMBL" id="KZ059881">
    <property type="protein sequence ID" value="PIO13209.1"/>
    <property type="molecule type" value="Genomic_DNA"/>
</dbReference>
<protein>
    <recommendedName>
        <fullName evidence="1">CRAL-TRIO domain-containing protein</fullName>
    </recommendedName>
</protein>
<evidence type="ECO:0000313" key="3">
    <source>
        <dbReference type="EMBL" id="PIO13212.1"/>
    </source>
</evidence>
<dbReference type="InterPro" id="IPR036865">
    <property type="entry name" value="CRAL-TRIO_dom_sf"/>
</dbReference>
<feature type="domain" description="CRAL-TRIO" evidence="1">
    <location>
        <begin position="1"/>
        <end position="80"/>
    </location>
</feature>
<organism evidence="2 4">
    <name type="scientific">Aquarana catesbeiana</name>
    <name type="common">American bullfrog</name>
    <name type="synonym">Rana catesbeiana</name>
    <dbReference type="NCBI Taxonomy" id="8400"/>
    <lineage>
        <taxon>Eukaryota</taxon>
        <taxon>Metazoa</taxon>
        <taxon>Chordata</taxon>
        <taxon>Craniata</taxon>
        <taxon>Vertebrata</taxon>
        <taxon>Euteleostomi</taxon>
        <taxon>Amphibia</taxon>
        <taxon>Batrachia</taxon>
        <taxon>Anura</taxon>
        <taxon>Neobatrachia</taxon>
        <taxon>Ranoidea</taxon>
        <taxon>Ranidae</taxon>
        <taxon>Aquarana</taxon>
    </lineage>
</organism>
<accession>A0A2G9QC69</accession>
<dbReference type="GO" id="GO:0005737">
    <property type="term" value="C:cytoplasm"/>
    <property type="evidence" value="ECO:0007669"/>
    <property type="project" value="TreeGrafter"/>
</dbReference>
<keyword evidence="4" id="KW-1185">Reference proteome</keyword>
<dbReference type="InterPro" id="IPR051064">
    <property type="entry name" value="SEC14/CRAL-TRIO_domain"/>
</dbReference>
<reference evidence="4" key="1">
    <citation type="journal article" date="2017" name="Nat. Commun.">
        <title>The North American bullfrog draft genome provides insight into hormonal regulation of long noncoding RNA.</title>
        <authorList>
            <person name="Hammond S.A."/>
            <person name="Warren R.L."/>
            <person name="Vandervalk B.P."/>
            <person name="Kucuk E."/>
            <person name="Khan H."/>
            <person name="Gibb E.A."/>
            <person name="Pandoh P."/>
            <person name="Kirk H."/>
            <person name="Zhao Y."/>
            <person name="Jones M."/>
            <person name="Mungall A.J."/>
            <person name="Coope R."/>
            <person name="Pleasance S."/>
            <person name="Moore R.A."/>
            <person name="Holt R.A."/>
            <person name="Round J.M."/>
            <person name="Ohora S."/>
            <person name="Walle B.V."/>
            <person name="Veldhoen N."/>
            <person name="Helbing C.C."/>
            <person name="Birol I."/>
        </authorList>
    </citation>
    <scope>NUCLEOTIDE SEQUENCE [LARGE SCALE GENOMIC DNA]</scope>
</reference>
<name>A0A2G9QC69_AQUCT</name>
<dbReference type="Gene3D" id="3.40.525.10">
    <property type="entry name" value="CRAL-TRIO lipid binding domain"/>
    <property type="match status" value="1"/>
</dbReference>
<dbReference type="SUPFAM" id="SSF52087">
    <property type="entry name" value="CRAL/TRIO domain"/>
    <property type="match status" value="1"/>
</dbReference>
<dbReference type="EMBL" id="KZ059879">
    <property type="protein sequence ID" value="PIO13212.1"/>
    <property type="molecule type" value="Genomic_DNA"/>
</dbReference>
<dbReference type="AlphaFoldDB" id="A0A2G9QC69"/>